<accession>A0ABD1Y8G8</accession>
<gene>
    <name evidence="3" type="ORF">R1flu_001869</name>
</gene>
<proteinExistence type="predicted"/>
<feature type="region of interest" description="Disordered" evidence="2">
    <location>
        <begin position="273"/>
        <end position="331"/>
    </location>
</feature>
<protein>
    <submittedName>
        <fullName evidence="3">Uncharacterized protein</fullName>
    </submittedName>
</protein>
<keyword evidence="1" id="KW-0175">Coiled coil</keyword>
<feature type="compositionally biased region" description="Basic and acidic residues" evidence="2">
    <location>
        <begin position="305"/>
        <end position="314"/>
    </location>
</feature>
<name>A0ABD1Y8G8_9MARC</name>
<organism evidence="3 4">
    <name type="scientific">Riccia fluitans</name>
    <dbReference type="NCBI Taxonomy" id="41844"/>
    <lineage>
        <taxon>Eukaryota</taxon>
        <taxon>Viridiplantae</taxon>
        <taxon>Streptophyta</taxon>
        <taxon>Embryophyta</taxon>
        <taxon>Marchantiophyta</taxon>
        <taxon>Marchantiopsida</taxon>
        <taxon>Marchantiidae</taxon>
        <taxon>Marchantiales</taxon>
        <taxon>Ricciaceae</taxon>
        <taxon>Riccia</taxon>
    </lineage>
</organism>
<feature type="coiled-coil region" evidence="1">
    <location>
        <begin position="450"/>
        <end position="484"/>
    </location>
</feature>
<dbReference type="Proteomes" id="UP001605036">
    <property type="component" value="Unassembled WGS sequence"/>
</dbReference>
<sequence length="552" mass="62395">MDEELYNASTTEQIQKFCSQIQFVLYSFKEMKDLDLVEILAMYCLNMLKYVASLQRHCVPEDIFLCGLQNKDAEGDHLLVKDAWGGTNVIGWNKIAVIFGAKHNDSEDFRSIKVMHTMLDKYNPRAYLPALVEHNPNKKLVNGQPYEEVLYYKDAAPYGPMYCLMTTVAELFWSAGRSNRFLTPMILANLCGLHGHGYNWAKAILHSLRNEIHFLQSRARNNEGGKPISMVWTPCFVHILFGLRHNLFVGTPLEELEGPCRQEAPCRRKQPEEFVPASLEQPVSSQRPEDIPIASPKQPVSSKRPRAEDKERGLPSKTKNKLPSTERQSAKELSAAIRRDISQVINSHLLPYVQARIQRHIAATDTWKQAYEVELSKVRELQATNDGLRGQLAAKDAAKSKVHAFARTEVQCELEEFKRSVTELEDFKRSMIAKEKAAEETDLQKLALVQTQLEETKQSSEASIKRLEEEASHFQEALAAKESVMQALENAHQKEISTLKATCRKYKTSLDGEIGTNADLQARVLNLQDELSTCYPAPEGFISDSTPELGTG</sequence>
<keyword evidence="4" id="KW-1185">Reference proteome</keyword>
<evidence type="ECO:0000256" key="1">
    <source>
        <dbReference type="SAM" id="Coils"/>
    </source>
</evidence>
<comment type="caution">
    <text evidence="3">The sequence shown here is derived from an EMBL/GenBank/DDBJ whole genome shotgun (WGS) entry which is preliminary data.</text>
</comment>
<evidence type="ECO:0000313" key="4">
    <source>
        <dbReference type="Proteomes" id="UP001605036"/>
    </source>
</evidence>
<evidence type="ECO:0000256" key="2">
    <source>
        <dbReference type="SAM" id="MobiDB-lite"/>
    </source>
</evidence>
<dbReference type="AlphaFoldDB" id="A0ABD1Y8G8"/>
<reference evidence="3 4" key="1">
    <citation type="submission" date="2024-09" db="EMBL/GenBank/DDBJ databases">
        <title>Chromosome-scale assembly of Riccia fluitans.</title>
        <authorList>
            <person name="Paukszto L."/>
            <person name="Sawicki J."/>
            <person name="Karawczyk K."/>
            <person name="Piernik-Szablinska J."/>
            <person name="Szczecinska M."/>
            <person name="Mazdziarz M."/>
        </authorList>
    </citation>
    <scope>NUCLEOTIDE SEQUENCE [LARGE SCALE GENOMIC DNA]</scope>
    <source>
        <strain evidence="3">Rf_01</strain>
        <tissue evidence="3">Aerial parts of the thallus</tissue>
    </source>
</reference>
<evidence type="ECO:0000313" key="3">
    <source>
        <dbReference type="EMBL" id="KAL2621664.1"/>
    </source>
</evidence>
<dbReference type="EMBL" id="JBHFFA010000006">
    <property type="protein sequence ID" value="KAL2621664.1"/>
    <property type="molecule type" value="Genomic_DNA"/>
</dbReference>